<name>A0ABU6SBR4_9FABA</name>
<accession>A0ABU6SBR4</accession>
<feature type="compositionally biased region" description="Polar residues" evidence="1">
    <location>
        <begin position="7"/>
        <end position="20"/>
    </location>
</feature>
<evidence type="ECO:0000313" key="2">
    <source>
        <dbReference type="EMBL" id="MED6133837.1"/>
    </source>
</evidence>
<evidence type="ECO:0000256" key="1">
    <source>
        <dbReference type="SAM" id="MobiDB-lite"/>
    </source>
</evidence>
<dbReference type="Proteomes" id="UP001341840">
    <property type="component" value="Unassembled WGS sequence"/>
</dbReference>
<protein>
    <submittedName>
        <fullName evidence="2">Uncharacterized protein</fullName>
    </submittedName>
</protein>
<feature type="region of interest" description="Disordered" evidence="1">
    <location>
        <begin position="162"/>
        <end position="191"/>
    </location>
</feature>
<sequence length="354" mass="38632">MERSDSMEVSNSGSKVNESPTDNEKTLATLMSTDLNLVIVGDPQLDAIIDYILNPVREIIHFGRNGGAEWEKLDRDEKCMVYHLNGPTTEENRFGELGWDPMFHEAQIEEKVNEDTMVGKKGANDGPFVSDVARSRGPCPFPPGFGRARVKLIDSAAEGVVSETQHPSATPTPVGVVEGDSGGTPSVESRSDETRYLINDGVCFGNSEGDCETEVQGAEIQLHYEDGIVENLIDTFAVDVSGEVEGGNMMAIEGVGSRDAKGSQNDEAFSNETLYRINESAIEGERNQVKGSGDAVGEHEEELGQWGNVVDDPSEEEIRIEAVEAKKICGREGIFFYNSNEEEVLARFVEWSVS</sequence>
<keyword evidence="3" id="KW-1185">Reference proteome</keyword>
<gene>
    <name evidence="2" type="ORF">PIB30_031964</name>
</gene>
<evidence type="ECO:0000313" key="3">
    <source>
        <dbReference type="Proteomes" id="UP001341840"/>
    </source>
</evidence>
<organism evidence="2 3">
    <name type="scientific">Stylosanthes scabra</name>
    <dbReference type="NCBI Taxonomy" id="79078"/>
    <lineage>
        <taxon>Eukaryota</taxon>
        <taxon>Viridiplantae</taxon>
        <taxon>Streptophyta</taxon>
        <taxon>Embryophyta</taxon>
        <taxon>Tracheophyta</taxon>
        <taxon>Spermatophyta</taxon>
        <taxon>Magnoliopsida</taxon>
        <taxon>eudicotyledons</taxon>
        <taxon>Gunneridae</taxon>
        <taxon>Pentapetalae</taxon>
        <taxon>rosids</taxon>
        <taxon>fabids</taxon>
        <taxon>Fabales</taxon>
        <taxon>Fabaceae</taxon>
        <taxon>Papilionoideae</taxon>
        <taxon>50 kb inversion clade</taxon>
        <taxon>dalbergioids sensu lato</taxon>
        <taxon>Dalbergieae</taxon>
        <taxon>Pterocarpus clade</taxon>
        <taxon>Stylosanthes</taxon>
    </lineage>
</organism>
<dbReference type="EMBL" id="JASCZI010060554">
    <property type="protein sequence ID" value="MED6133837.1"/>
    <property type="molecule type" value="Genomic_DNA"/>
</dbReference>
<feature type="region of interest" description="Disordered" evidence="1">
    <location>
        <begin position="1"/>
        <end position="23"/>
    </location>
</feature>
<proteinExistence type="predicted"/>
<comment type="caution">
    <text evidence="2">The sequence shown here is derived from an EMBL/GenBank/DDBJ whole genome shotgun (WGS) entry which is preliminary data.</text>
</comment>
<feature type="compositionally biased region" description="Polar residues" evidence="1">
    <location>
        <begin position="162"/>
        <end position="171"/>
    </location>
</feature>
<reference evidence="2 3" key="1">
    <citation type="journal article" date="2023" name="Plants (Basel)">
        <title>Bridging the Gap: Combining Genomics and Transcriptomics Approaches to Understand Stylosanthes scabra, an Orphan Legume from the Brazilian Caatinga.</title>
        <authorList>
            <person name="Ferreira-Neto J.R.C."/>
            <person name="da Silva M.D."/>
            <person name="Binneck E."/>
            <person name="de Melo N.F."/>
            <person name="da Silva R.H."/>
            <person name="de Melo A.L.T.M."/>
            <person name="Pandolfi V."/>
            <person name="Bustamante F.O."/>
            <person name="Brasileiro-Vidal A.C."/>
            <person name="Benko-Iseppon A.M."/>
        </authorList>
    </citation>
    <scope>NUCLEOTIDE SEQUENCE [LARGE SCALE GENOMIC DNA]</scope>
    <source>
        <tissue evidence="2">Leaves</tissue>
    </source>
</reference>